<keyword evidence="2" id="KW-1133">Transmembrane helix</keyword>
<feature type="transmembrane region" description="Helical" evidence="2">
    <location>
        <begin position="853"/>
        <end position="879"/>
    </location>
</feature>
<protein>
    <submittedName>
        <fullName evidence="3">Uncharacterized protein</fullName>
    </submittedName>
</protein>
<keyword evidence="2" id="KW-0812">Transmembrane</keyword>
<comment type="caution">
    <text evidence="3">The sequence shown here is derived from an EMBL/GenBank/DDBJ whole genome shotgun (WGS) entry which is preliminary data.</text>
</comment>
<evidence type="ECO:0000256" key="1">
    <source>
        <dbReference type="SAM" id="MobiDB-lite"/>
    </source>
</evidence>
<feature type="compositionally biased region" description="Basic and acidic residues" evidence="1">
    <location>
        <begin position="299"/>
        <end position="320"/>
    </location>
</feature>
<feature type="region of interest" description="Disordered" evidence="1">
    <location>
        <begin position="412"/>
        <end position="458"/>
    </location>
</feature>
<dbReference type="Proteomes" id="UP000887226">
    <property type="component" value="Unassembled WGS sequence"/>
</dbReference>
<feature type="region of interest" description="Disordered" evidence="1">
    <location>
        <begin position="299"/>
        <end position="353"/>
    </location>
</feature>
<feature type="region of interest" description="Disordered" evidence="1">
    <location>
        <begin position="697"/>
        <end position="722"/>
    </location>
</feature>
<gene>
    <name evidence="3" type="ORF">BJ878DRAFT_168475</name>
</gene>
<accession>A0A9P8CCY9</accession>
<evidence type="ECO:0000256" key="2">
    <source>
        <dbReference type="SAM" id="Phobius"/>
    </source>
</evidence>
<reference evidence="3" key="1">
    <citation type="journal article" date="2021" name="IMA Fungus">
        <title>Genomic characterization of three marine fungi, including Emericellopsis atlantica sp. nov. with signatures of a generalist lifestyle and marine biomass degradation.</title>
        <authorList>
            <person name="Hagestad O.C."/>
            <person name="Hou L."/>
            <person name="Andersen J.H."/>
            <person name="Hansen E.H."/>
            <person name="Altermark B."/>
            <person name="Li C."/>
            <person name="Kuhnert E."/>
            <person name="Cox R.J."/>
            <person name="Crous P.W."/>
            <person name="Spatafora J.W."/>
            <person name="Lail K."/>
            <person name="Amirebrahimi M."/>
            <person name="Lipzen A."/>
            <person name="Pangilinan J."/>
            <person name="Andreopoulos W."/>
            <person name="Hayes R.D."/>
            <person name="Ng V."/>
            <person name="Grigoriev I.V."/>
            <person name="Jackson S.A."/>
            <person name="Sutton T.D.S."/>
            <person name="Dobson A.D.W."/>
            <person name="Rama T."/>
        </authorList>
    </citation>
    <scope>NUCLEOTIDE SEQUENCE</scope>
    <source>
        <strain evidence="3">TRa3180A</strain>
    </source>
</reference>
<proteinExistence type="predicted"/>
<feature type="compositionally biased region" description="Polar residues" evidence="1">
    <location>
        <begin position="64"/>
        <end position="77"/>
    </location>
</feature>
<evidence type="ECO:0000313" key="4">
    <source>
        <dbReference type="Proteomes" id="UP000887226"/>
    </source>
</evidence>
<feature type="compositionally biased region" description="Polar residues" evidence="1">
    <location>
        <begin position="697"/>
        <end position="716"/>
    </location>
</feature>
<dbReference type="AlphaFoldDB" id="A0A9P8CCY9"/>
<evidence type="ECO:0000313" key="3">
    <source>
        <dbReference type="EMBL" id="KAG9242473.1"/>
    </source>
</evidence>
<feature type="compositionally biased region" description="Polar residues" evidence="1">
    <location>
        <begin position="342"/>
        <end position="352"/>
    </location>
</feature>
<organism evidence="3 4">
    <name type="scientific">Calycina marina</name>
    <dbReference type="NCBI Taxonomy" id="1763456"/>
    <lineage>
        <taxon>Eukaryota</taxon>
        <taxon>Fungi</taxon>
        <taxon>Dikarya</taxon>
        <taxon>Ascomycota</taxon>
        <taxon>Pezizomycotina</taxon>
        <taxon>Leotiomycetes</taxon>
        <taxon>Helotiales</taxon>
        <taxon>Pezizellaceae</taxon>
        <taxon>Calycina</taxon>
    </lineage>
</organism>
<dbReference type="EMBL" id="MU254070">
    <property type="protein sequence ID" value="KAG9242473.1"/>
    <property type="molecule type" value="Genomic_DNA"/>
</dbReference>
<sequence length="921" mass="102756">MSGARRTPSHNAYNPENKDSIPLHDLTPVPQPETSNRDSQLLRLTGGHLHVSEEEARGSKKPQVGTSRNTAQHQVSRNNDEFSMPMNPEGFPFRNSATGYANREEYTLYKAYLKQRPGLRLPSISSSNIAKVEAPPILSDIPRGLSQAGSTLPEASTIDNILDYYSLRSEHGPSERKLRNLARHETDSNVLPHHQQFSAMEIGQQGRGDRAPRLKYPNPIQPCVPEGFTLAKQSHLLGSSNATLVSYGHTDDLPIQKPDIIHQRSLRATVGSSVVGKSSNVKPGRSRLMTFVTGKKIKDHFASRRDPPVSEENGRHDPLPLERQVSNALRHESDRNCGSDGSLDTSANNYVGNSRGIGALQRLKVKEKFRSDSKPTQVQDDSLFDKVATASRYIENEAQREVRIPIVQNSQQHFESPAAPSLPGSHHQRKPSSECDAPTESDRNDWQTVSTSDRQFIVGEVNRTGNSVANYSDSDDESSTVPEIEEYDSTARIVQHPADIGHSNNGYKVRNLKDTNQPVILPARGNQVGSVNGYAADSNRAPTQIKNTNYRPSPMPASHKHPFNSSPPEIKEPDVQKLNVEARYGHSMEAGKQYVSSPLTYQTTFTSDISEISVEQPYVTRPVAAAVAAGSSDNNGSWEDDTVQTNSQPGVTYGHDYFYDTYQNRMMESYNTDGSRLTAPEDVYYRPNGRDLRYQRLNSLHGTPQPQSTRKPSISKTKMAPGGIFNEIVKHSELDRKRKRRIIRTERIPDYFRRHSIPDGMEPVGSQESHNSVFTYRQPSAPPRRQSTLALYHPQQYANDPAHVFAPTELEAGYAAGSRGQIIGPPILFPDDRDYTINTGALRTRRKKIGRGVIALCFFLFPPLLLAFTCGWLDDYIFWCVNHFYKIISLACQLRSMSWSGACTKVNQTLICVGFENSSRP</sequence>
<name>A0A9P8CCY9_9HELO</name>
<keyword evidence="2" id="KW-0472">Membrane</keyword>
<keyword evidence="4" id="KW-1185">Reference proteome</keyword>
<feature type="region of interest" description="Disordered" evidence="1">
    <location>
        <begin position="1"/>
        <end position="85"/>
    </location>
</feature>
<dbReference type="OrthoDB" id="5353066at2759"/>